<evidence type="ECO:0000313" key="1">
    <source>
        <dbReference type="EMBL" id="WIV18434.1"/>
    </source>
</evidence>
<protein>
    <submittedName>
        <fullName evidence="1">Uncharacterized protein</fullName>
    </submittedName>
</protein>
<proteinExistence type="predicted"/>
<dbReference type="RefSeq" id="WP_285743801.1">
    <property type="nucleotide sequence ID" value="NZ_CP127162.1"/>
</dbReference>
<keyword evidence="2" id="KW-1185">Reference proteome</keyword>
<gene>
    <name evidence="1" type="ORF">QPK24_18890</name>
</gene>
<organism evidence="1 2">
    <name type="scientific">Paenibacillus polygoni</name>
    <dbReference type="NCBI Taxonomy" id="3050112"/>
    <lineage>
        <taxon>Bacteria</taxon>
        <taxon>Bacillati</taxon>
        <taxon>Bacillota</taxon>
        <taxon>Bacilli</taxon>
        <taxon>Bacillales</taxon>
        <taxon>Paenibacillaceae</taxon>
        <taxon>Paenibacillus</taxon>
    </lineage>
</organism>
<sequence length="51" mass="5604">MKKLTFVEGVAACLAYLLCKYTRRSFHALNTPSAGTLLSFARAAVKLSKRV</sequence>
<accession>A0ABY8X161</accession>
<reference evidence="1 2" key="1">
    <citation type="submission" date="2023-06" db="EMBL/GenBank/DDBJ databases">
        <title>Paenibacillus polygonum sp. nov., an endophytic bacterium, isolated from Polygonum lapathifolium L. in Nanji Wetland National Nature Reserve, South of Poyang Lake, Jiangxi Province, China.</title>
        <authorList>
            <person name="Yu Z."/>
        </authorList>
    </citation>
    <scope>NUCLEOTIDE SEQUENCE [LARGE SCALE GENOMIC DNA]</scope>
    <source>
        <strain evidence="1 2">C31</strain>
    </source>
</reference>
<dbReference type="Proteomes" id="UP001236415">
    <property type="component" value="Chromosome"/>
</dbReference>
<evidence type="ECO:0000313" key="2">
    <source>
        <dbReference type="Proteomes" id="UP001236415"/>
    </source>
</evidence>
<name>A0ABY8X161_9BACL</name>
<dbReference type="EMBL" id="CP127162">
    <property type="protein sequence ID" value="WIV18434.1"/>
    <property type="molecule type" value="Genomic_DNA"/>
</dbReference>